<name>Q4N688_THEPA</name>
<comment type="caution">
    <text evidence="1">The sequence shown here is derived from an EMBL/GenBank/DDBJ whole genome shotgun (WGS) entry which is preliminary data.</text>
</comment>
<dbReference type="InterPro" id="IPR007480">
    <property type="entry name" value="DUF529"/>
</dbReference>
<dbReference type="InParanoid" id="Q4N688"/>
<protein>
    <submittedName>
        <fullName evidence="1">Uncharacterized protein</fullName>
    </submittedName>
</protein>
<dbReference type="VEuPathDB" id="PiroplasmaDB:TpMuguga_02g00049"/>
<dbReference type="Proteomes" id="UP000001949">
    <property type="component" value="Unassembled WGS sequence"/>
</dbReference>
<dbReference type="GeneID" id="3501805"/>
<gene>
    <name evidence="1" type="ordered locus">TP02_0049</name>
</gene>
<keyword evidence="2" id="KW-1185">Reference proteome</keyword>
<dbReference type="eggNOG" id="ENOG502TN1S">
    <property type="taxonomic scope" value="Eukaryota"/>
</dbReference>
<evidence type="ECO:0000313" key="1">
    <source>
        <dbReference type="EMBL" id="EAN32335.1"/>
    </source>
</evidence>
<dbReference type="KEGG" id="tpv:TP02_0049"/>
<dbReference type="EMBL" id="AAGK01000002">
    <property type="protein sequence ID" value="EAN32335.1"/>
    <property type="molecule type" value="Genomic_DNA"/>
</dbReference>
<dbReference type="AlphaFoldDB" id="Q4N688"/>
<dbReference type="RefSeq" id="XP_764618.1">
    <property type="nucleotide sequence ID" value="XM_759525.1"/>
</dbReference>
<evidence type="ECO:0000313" key="2">
    <source>
        <dbReference type="Proteomes" id="UP000001949"/>
    </source>
</evidence>
<dbReference type="Pfam" id="PF04385">
    <property type="entry name" value="FAINT"/>
    <property type="match status" value="1"/>
</dbReference>
<proteinExistence type="predicted"/>
<organism evidence="1 2">
    <name type="scientific">Theileria parva</name>
    <name type="common">East coast fever infection agent</name>
    <dbReference type="NCBI Taxonomy" id="5875"/>
    <lineage>
        <taxon>Eukaryota</taxon>
        <taxon>Sar</taxon>
        <taxon>Alveolata</taxon>
        <taxon>Apicomplexa</taxon>
        <taxon>Aconoidasida</taxon>
        <taxon>Piroplasmida</taxon>
        <taxon>Theileriidae</taxon>
        <taxon>Theileria</taxon>
    </lineage>
</organism>
<reference evidence="1 2" key="1">
    <citation type="journal article" date="2005" name="Science">
        <title>Genome sequence of Theileria parva, a bovine pathogen that transforms lymphocytes.</title>
        <authorList>
            <person name="Gardner M.J."/>
            <person name="Bishop R."/>
            <person name="Shah T."/>
            <person name="de Villiers E.P."/>
            <person name="Carlton J.M."/>
            <person name="Hall N."/>
            <person name="Ren Q."/>
            <person name="Paulsen I.T."/>
            <person name="Pain A."/>
            <person name="Berriman M."/>
            <person name="Wilson R.J.M."/>
            <person name="Sato S."/>
            <person name="Ralph S.A."/>
            <person name="Mann D.J."/>
            <person name="Xiong Z."/>
            <person name="Shallom S.J."/>
            <person name="Weidman J."/>
            <person name="Jiang L."/>
            <person name="Lynn J."/>
            <person name="Weaver B."/>
            <person name="Shoaibi A."/>
            <person name="Domingo A.R."/>
            <person name="Wasawo D."/>
            <person name="Crabtree J."/>
            <person name="Wortman J.R."/>
            <person name="Haas B."/>
            <person name="Angiuoli S.V."/>
            <person name="Creasy T.H."/>
            <person name="Lu C."/>
            <person name="Suh B."/>
            <person name="Silva J.C."/>
            <person name="Utterback T.R."/>
            <person name="Feldblyum T.V."/>
            <person name="Pertea M."/>
            <person name="Allen J."/>
            <person name="Nierman W.C."/>
            <person name="Taracha E.L.N."/>
            <person name="Salzberg S.L."/>
            <person name="White O.R."/>
            <person name="Fitzhugh H.A."/>
            <person name="Morzaria S."/>
            <person name="Venter J.C."/>
            <person name="Fraser C.M."/>
            <person name="Nene V."/>
        </authorList>
    </citation>
    <scope>NUCLEOTIDE SEQUENCE [LARGE SCALE GENOMIC DNA]</scope>
    <source>
        <strain evidence="1 2">Muguga</strain>
    </source>
</reference>
<sequence length="596" mass="69617">MQRLGIDNPEIIAGDIERPVSSKRPLESEGILIRGIKRLRENTLTLVQTLIEILKSVFEELSEIPSGQTLITEFIPTVNSSLSSFSYQSPHSESTNEDNSVVTDVIGMSLRNIAGEFKENIDKFIFCKGYKETFYTFLFLYKLIESVFPDYRTSVSSRHRANINKITAPKSIYFYKEEKIIFFEILNIFIGYKLENGYGVVGSYKIPEITLYRRVNGELVPLTRDQYSDYLTLAGGTQWVIRVREELECVRAMIGDHIVWTKETYLKGFLVTLLYKFADDSIVVEAGRLFKFTKYNKMWIEKTQIPFLLTHYAKDEIDGFIPVFIENVSIDDKNKYILDYTNEPNFDMVKYRDKTICRHQPGQSFPKSMSCYSNLKTFEFKFDDKFITYLLKGNELIEKHHHIPPVTLLSQDNEGNTRELSSDDYNLQMFTKGGIKFVYTLSHGVCTLIKYYDRVIWSRNTGEKPLYVVYRQETGRLEVIFEDKILLFDSKNPNSIVQTIEIPPELTLHKRNDQGETVKLSPLEYRVQTSEKTGLKYTPNDDIICTELRHNNRVVWKYTEGVHKPLSFTYFFKTKKKITVKFHYKPSLKYQLQNDE</sequence>
<accession>Q4N688</accession>